<reference evidence="12 13" key="1">
    <citation type="journal article" date="2009" name="Science">
        <title>Green evolution and dynamic adaptations revealed by genomes of the marine picoeukaryotes Micromonas.</title>
        <authorList>
            <person name="Worden A.Z."/>
            <person name="Lee J.H."/>
            <person name="Mock T."/>
            <person name="Rouze P."/>
            <person name="Simmons M.P."/>
            <person name="Aerts A.L."/>
            <person name="Allen A.E."/>
            <person name="Cuvelier M.L."/>
            <person name="Derelle E."/>
            <person name="Everett M.V."/>
            <person name="Foulon E."/>
            <person name="Grimwood J."/>
            <person name="Gundlach H."/>
            <person name="Henrissat B."/>
            <person name="Napoli C."/>
            <person name="McDonald S.M."/>
            <person name="Parker M.S."/>
            <person name="Rombauts S."/>
            <person name="Salamov A."/>
            <person name="Von Dassow P."/>
            <person name="Badger J.H."/>
            <person name="Coutinho P.M."/>
            <person name="Demir E."/>
            <person name="Dubchak I."/>
            <person name="Gentemann C."/>
            <person name="Eikrem W."/>
            <person name="Gready J.E."/>
            <person name="John U."/>
            <person name="Lanier W."/>
            <person name="Lindquist E.A."/>
            <person name="Lucas S."/>
            <person name="Mayer K.F."/>
            <person name="Moreau H."/>
            <person name="Not F."/>
            <person name="Otillar R."/>
            <person name="Panaud O."/>
            <person name="Pangilinan J."/>
            <person name="Paulsen I."/>
            <person name="Piegu B."/>
            <person name="Poliakov A."/>
            <person name="Robbens S."/>
            <person name="Schmutz J."/>
            <person name="Toulza E."/>
            <person name="Wyss T."/>
            <person name="Zelensky A."/>
            <person name="Zhou K."/>
            <person name="Armbrust E.V."/>
            <person name="Bhattacharya D."/>
            <person name="Goodenough U.W."/>
            <person name="Van de Peer Y."/>
            <person name="Grigoriev I.V."/>
        </authorList>
    </citation>
    <scope>NUCLEOTIDE SEQUENCE [LARGE SCALE GENOMIC DNA]</scope>
    <source>
        <strain evidence="13">RCC299 / NOUM17</strain>
    </source>
</reference>
<dbReference type="PANTHER" id="PTHR13018:SF5">
    <property type="entry name" value="RE44586P"/>
    <property type="match status" value="1"/>
</dbReference>
<dbReference type="GO" id="GO:0005886">
    <property type="term" value="C:plasma membrane"/>
    <property type="evidence" value="ECO:0007669"/>
    <property type="project" value="TreeGrafter"/>
</dbReference>
<evidence type="ECO:0000256" key="6">
    <source>
        <dbReference type="ARBA" id="ARBA00023136"/>
    </source>
</evidence>
<dbReference type="InParanoid" id="C1E6K8"/>
<feature type="transmembrane region" description="Helical" evidence="8">
    <location>
        <begin position="598"/>
        <end position="617"/>
    </location>
</feature>
<keyword evidence="3" id="KW-0813">Transport</keyword>
<keyword evidence="4 8" id="KW-0812">Transmembrane</keyword>
<feature type="region of interest" description="Disordered" evidence="7">
    <location>
        <begin position="231"/>
        <end position="253"/>
    </location>
</feature>
<protein>
    <submittedName>
        <fullName evidence="12">Uncharacterized protein</fullName>
    </submittedName>
</protein>
<feature type="transmembrane region" description="Helical" evidence="8">
    <location>
        <begin position="133"/>
        <end position="156"/>
    </location>
</feature>
<dbReference type="GeneID" id="8243478"/>
<dbReference type="OrthoDB" id="1689567at2759"/>
<name>C1E6K8_MICCC</name>
<accession>C1E6K8</accession>
<dbReference type="Pfam" id="PF02714">
    <property type="entry name" value="RSN1_7TM"/>
    <property type="match status" value="1"/>
</dbReference>
<evidence type="ECO:0000256" key="5">
    <source>
        <dbReference type="ARBA" id="ARBA00022989"/>
    </source>
</evidence>
<feature type="domain" description="CSC1/OSCA1-like 7TM region" evidence="9">
    <location>
        <begin position="540"/>
        <end position="778"/>
    </location>
</feature>
<evidence type="ECO:0000313" key="13">
    <source>
        <dbReference type="Proteomes" id="UP000002009"/>
    </source>
</evidence>
<keyword evidence="5 8" id="KW-1133">Transmembrane helix</keyword>
<dbReference type="KEGG" id="mis:MICPUN_58695"/>
<dbReference type="AlphaFoldDB" id="C1E6K8"/>
<evidence type="ECO:0000259" key="10">
    <source>
        <dbReference type="Pfam" id="PF13967"/>
    </source>
</evidence>
<dbReference type="Pfam" id="PF14703">
    <property type="entry name" value="PHM7_cyt"/>
    <property type="match status" value="1"/>
</dbReference>
<evidence type="ECO:0000256" key="1">
    <source>
        <dbReference type="ARBA" id="ARBA00004141"/>
    </source>
</evidence>
<sequence>MNGSQTQDKSSQTTLDTALTPGVVLDTNITLTECEEWFCVNTKRSWKDTRNAMIMSASIGIACLILFGLVRHHCKVYRTRLFHPRVAPIHRPPPLRATWNLFGWVLDVVNINQRTLYDTAGLDALYFDRSNLLMLKVIGFVAVVNCGVVMPVNYLLGDVITPEAIIVGNMSPSDKLSMTNIPIGSALMWIHAAVVVLTTFFVCALLYVDANDFRADRHAWLGHSIQAPRFEDEETNRSTTSSVATQPASLDGGSGRLKSLLSRQLSSHIQEAECSACEHELHEESSVEEKSDNFDDFSRIHSEMSIFQRQHVFVPGMVGSIASSRWAVKAQQYAVIVTNVTKSTCVEVSTSFRSMFPDVIAAVPVLHHAIVDKNLEKLDQAQLSLLRLEERISTSRNPESERMKKMLSRREFLKDKITSTFSAVKKAQEDSKLDPRSGYSYIILFRSQASAAIAAQTLLQDPGGDRGWNVAAAPAPDDVNFQSLWLGPGQRWYRSIVALLTVAFIVSFPIGIFTSSMVALSAALCSKNSDILNSEWYCDNDGDGKQSFFFRLLTAWIPSLLLATWNAVVVPFGFAFVALYEGSEITLSGIDRKVFRWFYLYSCLNVLAGGMLAGSFFSQLENIIRTPSSIFTLLGYAVPQSSGFFLAYISTNAFMLEPLRLLLPHGGVLLWFATGCGRRFAWSGRITRDISAYFSPRSQRYGSNYGTQQLIFLICLVFSTASPVITPLGFAYFLLAWLVWRYQLCYVFIRAYESGALLFPALFSRIMISLLLYQMFMSFYLLIKAAFVPAFVLWIIVPPFLWSFHSHCTRCFMMKSVYLPLAIAKEMPVASIPVDTYCAPQMHPEFRGWASEVGKAWQGYGPFVRKYV</sequence>
<feature type="transmembrane region" description="Helical" evidence="8">
    <location>
        <begin position="710"/>
        <end position="740"/>
    </location>
</feature>
<feature type="transmembrane region" description="Helical" evidence="8">
    <location>
        <begin position="496"/>
        <end position="524"/>
    </location>
</feature>
<evidence type="ECO:0000259" key="11">
    <source>
        <dbReference type="Pfam" id="PF14703"/>
    </source>
</evidence>
<organism evidence="12 13">
    <name type="scientific">Micromonas commoda (strain RCC299 / NOUM17 / CCMP2709)</name>
    <name type="common">Picoplanktonic green alga</name>
    <dbReference type="NCBI Taxonomy" id="296587"/>
    <lineage>
        <taxon>Eukaryota</taxon>
        <taxon>Viridiplantae</taxon>
        <taxon>Chlorophyta</taxon>
        <taxon>Mamiellophyceae</taxon>
        <taxon>Mamiellales</taxon>
        <taxon>Mamiellaceae</taxon>
        <taxon>Micromonas</taxon>
    </lineage>
</organism>
<comment type="subcellular location">
    <subcellularLocation>
        <location evidence="1">Membrane</location>
        <topology evidence="1">Multi-pass membrane protein</topology>
    </subcellularLocation>
</comment>
<evidence type="ECO:0000259" key="9">
    <source>
        <dbReference type="Pfam" id="PF02714"/>
    </source>
</evidence>
<feature type="transmembrane region" description="Helical" evidence="8">
    <location>
        <begin position="555"/>
        <end position="577"/>
    </location>
</feature>
<dbReference type="FunCoup" id="C1E6K8">
    <property type="interactions" value="1011"/>
</dbReference>
<dbReference type="OMA" id="MQNWLVY"/>
<dbReference type="InterPro" id="IPR027815">
    <property type="entry name" value="CSC1/OSCA1-like_cyt"/>
</dbReference>
<feature type="domain" description="CSC1/OSCA1-like N-terminal transmembrane" evidence="10">
    <location>
        <begin position="52"/>
        <end position="207"/>
    </location>
</feature>
<feature type="domain" description="CSC1/OSCA1-like cytosolic" evidence="11">
    <location>
        <begin position="332"/>
        <end position="481"/>
    </location>
</feature>
<keyword evidence="13" id="KW-1185">Reference proteome</keyword>
<proteinExistence type="inferred from homology"/>
<dbReference type="InterPro" id="IPR032880">
    <property type="entry name" value="CSC1/OSCA1-like_N"/>
</dbReference>
<evidence type="ECO:0000256" key="2">
    <source>
        <dbReference type="ARBA" id="ARBA00007779"/>
    </source>
</evidence>
<feature type="transmembrane region" description="Helical" evidence="8">
    <location>
        <begin position="186"/>
        <end position="208"/>
    </location>
</feature>
<dbReference type="InterPro" id="IPR003864">
    <property type="entry name" value="CSC1/OSCA1-like_7TM"/>
</dbReference>
<evidence type="ECO:0000256" key="7">
    <source>
        <dbReference type="SAM" id="MobiDB-lite"/>
    </source>
</evidence>
<feature type="transmembrane region" description="Helical" evidence="8">
    <location>
        <begin position="779"/>
        <end position="804"/>
    </location>
</feature>
<gene>
    <name evidence="12" type="ORF">MICPUN_58695</name>
</gene>
<feature type="compositionally biased region" description="Polar residues" evidence="7">
    <location>
        <begin position="237"/>
        <end position="248"/>
    </location>
</feature>
<dbReference type="InterPro" id="IPR045122">
    <property type="entry name" value="Csc1-like"/>
</dbReference>
<feature type="transmembrane region" description="Helical" evidence="8">
    <location>
        <begin position="661"/>
        <end position="681"/>
    </location>
</feature>
<comment type="similarity">
    <text evidence="2">Belongs to the CSC1 (TC 1.A.17) family.</text>
</comment>
<evidence type="ECO:0000256" key="8">
    <source>
        <dbReference type="SAM" id="Phobius"/>
    </source>
</evidence>
<dbReference type="PANTHER" id="PTHR13018">
    <property type="entry name" value="PROBABLE MEMBRANE PROTEIN DUF221-RELATED"/>
    <property type="match status" value="1"/>
</dbReference>
<dbReference type="Pfam" id="PF13967">
    <property type="entry name" value="RSN1_TM"/>
    <property type="match status" value="1"/>
</dbReference>
<feature type="transmembrane region" description="Helical" evidence="8">
    <location>
        <begin position="629"/>
        <end position="649"/>
    </location>
</feature>
<dbReference type="GO" id="GO:0005227">
    <property type="term" value="F:calcium-activated cation channel activity"/>
    <property type="evidence" value="ECO:0007669"/>
    <property type="project" value="InterPro"/>
</dbReference>
<dbReference type="eggNOG" id="KOG1134">
    <property type="taxonomic scope" value="Eukaryota"/>
</dbReference>
<feature type="transmembrane region" description="Helical" evidence="8">
    <location>
        <begin position="752"/>
        <end position="773"/>
    </location>
</feature>
<evidence type="ECO:0000313" key="12">
    <source>
        <dbReference type="EMBL" id="ACO63824.1"/>
    </source>
</evidence>
<dbReference type="EMBL" id="CP001326">
    <property type="protein sequence ID" value="ACO63824.1"/>
    <property type="molecule type" value="Genomic_DNA"/>
</dbReference>
<feature type="transmembrane region" description="Helical" evidence="8">
    <location>
        <begin position="52"/>
        <end position="70"/>
    </location>
</feature>
<keyword evidence="6 8" id="KW-0472">Membrane</keyword>
<evidence type="ECO:0000256" key="3">
    <source>
        <dbReference type="ARBA" id="ARBA00022448"/>
    </source>
</evidence>
<evidence type="ECO:0000256" key="4">
    <source>
        <dbReference type="ARBA" id="ARBA00022692"/>
    </source>
</evidence>
<dbReference type="RefSeq" id="XP_002502566.1">
    <property type="nucleotide sequence ID" value="XM_002502520.1"/>
</dbReference>
<dbReference type="Proteomes" id="UP000002009">
    <property type="component" value="Chromosome 5"/>
</dbReference>